<evidence type="ECO:0000313" key="12">
    <source>
        <dbReference type="Proteomes" id="UP000216345"/>
    </source>
</evidence>
<feature type="binding site" evidence="9">
    <location>
        <position position="86"/>
    </location>
    <ligand>
        <name>Mg(2+)</name>
        <dbReference type="ChEBI" id="CHEBI:18420"/>
        <label>1</label>
        <note>catalytic</note>
    </ligand>
</feature>
<keyword evidence="7 10" id="KW-0378">Hydrolase</keyword>
<evidence type="ECO:0000256" key="5">
    <source>
        <dbReference type="ARBA" id="ARBA00019784"/>
    </source>
</evidence>
<dbReference type="InterPro" id="IPR022337">
    <property type="entry name" value="Inositol_monophosphatase_SuhB"/>
</dbReference>
<dbReference type="EMBL" id="NNRK01000002">
    <property type="protein sequence ID" value="OYR19618.1"/>
    <property type="molecule type" value="Genomic_DNA"/>
</dbReference>
<dbReference type="InterPro" id="IPR033942">
    <property type="entry name" value="IMPase"/>
</dbReference>
<feature type="binding site" evidence="9">
    <location>
        <position position="212"/>
    </location>
    <ligand>
        <name>Mg(2+)</name>
        <dbReference type="ChEBI" id="CHEBI:18420"/>
        <label>1</label>
        <note>catalytic</note>
    </ligand>
</feature>
<gene>
    <name evidence="11" type="ORF">CEV32_4939</name>
</gene>
<dbReference type="OrthoDB" id="9785695at2"/>
<evidence type="ECO:0000256" key="1">
    <source>
        <dbReference type="ARBA" id="ARBA00001033"/>
    </source>
</evidence>
<sequence>MKLPDLDARFAAAKKMVLEAGEIAMASFRKPEMLGLRSKGLHDPVTEADLAIDHRLRQIIAEYFPEDGILSEEIGGSNARNLWVIDPIDGTQNFARGIGHFAISIAFVSQGRCEIGVVYNPATGEIFSAKRGCGAFCHDERLAVREPAGPEDAIIDAGYSTKLPVADYIALLGRLTAAEFGFVQNGSAAMGLAHVAAGRLDGYCELLLQSWDVMAGALLIEEAGGWVSSFSANDDLTQGKAILASTPSLQARLIEITGIGAGA</sequence>
<dbReference type="GO" id="GO:0006020">
    <property type="term" value="P:inositol metabolic process"/>
    <property type="evidence" value="ECO:0007669"/>
    <property type="project" value="TreeGrafter"/>
</dbReference>
<keyword evidence="8 9" id="KW-0460">Magnesium</keyword>
<dbReference type="GO" id="GO:0008934">
    <property type="term" value="F:inositol monophosphate 1-phosphatase activity"/>
    <property type="evidence" value="ECO:0007669"/>
    <property type="project" value="InterPro"/>
</dbReference>
<evidence type="ECO:0000256" key="4">
    <source>
        <dbReference type="ARBA" id="ARBA00013106"/>
    </source>
</evidence>
<comment type="cofactor">
    <cofactor evidence="2 9 10">
        <name>Mg(2+)</name>
        <dbReference type="ChEBI" id="CHEBI:18420"/>
    </cofactor>
</comment>
<dbReference type="Gene3D" id="3.30.540.10">
    <property type="entry name" value="Fructose-1,6-Bisphosphatase, subunit A, domain 1"/>
    <property type="match status" value="1"/>
</dbReference>
<protein>
    <recommendedName>
        <fullName evidence="5 10">Inositol-1-monophosphatase</fullName>
        <ecNumber evidence="4 10">3.1.3.25</ecNumber>
    </recommendedName>
</protein>
<organism evidence="11 12">
    <name type="scientific">Brucella rhizosphaerae</name>
    <dbReference type="NCBI Taxonomy" id="571254"/>
    <lineage>
        <taxon>Bacteria</taxon>
        <taxon>Pseudomonadati</taxon>
        <taxon>Pseudomonadota</taxon>
        <taxon>Alphaproteobacteria</taxon>
        <taxon>Hyphomicrobiales</taxon>
        <taxon>Brucellaceae</taxon>
        <taxon>Brucella/Ochrobactrum group</taxon>
        <taxon>Brucella</taxon>
    </lineage>
</organism>
<evidence type="ECO:0000256" key="9">
    <source>
        <dbReference type="PIRSR" id="PIRSR600760-2"/>
    </source>
</evidence>
<dbReference type="CDD" id="cd01639">
    <property type="entry name" value="IMPase"/>
    <property type="match status" value="1"/>
</dbReference>
<evidence type="ECO:0000313" key="11">
    <source>
        <dbReference type="EMBL" id="OYR19618.1"/>
    </source>
</evidence>
<dbReference type="PANTHER" id="PTHR20854">
    <property type="entry name" value="INOSITOL MONOPHOSPHATASE"/>
    <property type="match status" value="1"/>
</dbReference>
<feature type="binding site" evidence="9">
    <location>
        <position position="88"/>
    </location>
    <ligand>
        <name>Mg(2+)</name>
        <dbReference type="ChEBI" id="CHEBI:18420"/>
        <label>1</label>
        <note>catalytic</note>
    </ligand>
</feature>
<evidence type="ECO:0000256" key="10">
    <source>
        <dbReference type="RuleBase" id="RU364068"/>
    </source>
</evidence>
<dbReference type="PROSITE" id="PS00629">
    <property type="entry name" value="IMP_1"/>
    <property type="match status" value="1"/>
</dbReference>
<accession>A0A256FXY5</accession>
<dbReference type="SUPFAM" id="SSF56655">
    <property type="entry name" value="Carbohydrate phosphatase"/>
    <property type="match status" value="1"/>
</dbReference>
<proteinExistence type="inferred from homology"/>
<dbReference type="PRINTS" id="PR01959">
    <property type="entry name" value="SBIMPHPHTASE"/>
</dbReference>
<dbReference type="InterPro" id="IPR020583">
    <property type="entry name" value="Inositol_monoP_metal-BS"/>
</dbReference>
<dbReference type="AlphaFoldDB" id="A0A256FXY5"/>
<dbReference type="RefSeq" id="WP_094573423.1">
    <property type="nucleotide sequence ID" value="NZ_JBHEEL010000024.1"/>
</dbReference>
<dbReference type="InterPro" id="IPR000760">
    <property type="entry name" value="Inositol_monophosphatase-like"/>
</dbReference>
<evidence type="ECO:0000256" key="2">
    <source>
        <dbReference type="ARBA" id="ARBA00001946"/>
    </source>
</evidence>
<keyword evidence="6 9" id="KW-0479">Metal-binding</keyword>
<comment type="similarity">
    <text evidence="3 10">Belongs to the inositol monophosphatase superfamily.</text>
</comment>
<dbReference type="Gene3D" id="3.40.190.80">
    <property type="match status" value="1"/>
</dbReference>
<dbReference type="GO" id="GO:0046872">
    <property type="term" value="F:metal ion binding"/>
    <property type="evidence" value="ECO:0007669"/>
    <property type="project" value="UniProtKB-KW"/>
</dbReference>
<name>A0A256FXY5_9HYPH</name>
<dbReference type="PANTHER" id="PTHR20854:SF4">
    <property type="entry name" value="INOSITOL-1-MONOPHOSPHATASE-RELATED"/>
    <property type="match status" value="1"/>
</dbReference>
<dbReference type="GO" id="GO:0007165">
    <property type="term" value="P:signal transduction"/>
    <property type="evidence" value="ECO:0007669"/>
    <property type="project" value="TreeGrafter"/>
</dbReference>
<comment type="catalytic activity">
    <reaction evidence="1 10">
        <text>a myo-inositol phosphate + H2O = myo-inositol + phosphate</text>
        <dbReference type="Rhea" id="RHEA:24056"/>
        <dbReference type="ChEBI" id="CHEBI:15377"/>
        <dbReference type="ChEBI" id="CHEBI:17268"/>
        <dbReference type="ChEBI" id="CHEBI:43474"/>
        <dbReference type="ChEBI" id="CHEBI:84139"/>
        <dbReference type="EC" id="3.1.3.25"/>
    </reaction>
</comment>
<dbReference type="EC" id="3.1.3.25" evidence="4 10"/>
<comment type="caution">
    <text evidence="11">The sequence shown here is derived from an EMBL/GenBank/DDBJ whole genome shotgun (WGS) entry which is preliminary data.</text>
</comment>
<dbReference type="Proteomes" id="UP000216345">
    <property type="component" value="Unassembled WGS sequence"/>
</dbReference>
<dbReference type="PRINTS" id="PR00377">
    <property type="entry name" value="IMPHPHTASES"/>
</dbReference>
<evidence type="ECO:0000256" key="8">
    <source>
        <dbReference type="ARBA" id="ARBA00022842"/>
    </source>
</evidence>
<evidence type="ECO:0000256" key="3">
    <source>
        <dbReference type="ARBA" id="ARBA00009759"/>
    </source>
</evidence>
<reference evidence="11 12" key="1">
    <citation type="submission" date="2017-07" db="EMBL/GenBank/DDBJ databases">
        <title>Phylogenetic study on the rhizospheric bacterium Ochrobactrum sp. A44.</title>
        <authorList>
            <person name="Krzyzanowska D.M."/>
            <person name="Ossowicki A."/>
            <person name="Rajewska M."/>
            <person name="Maciag T."/>
            <person name="Kaczynski Z."/>
            <person name="Czerwicka M."/>
            <person name="Jafra S."/>
        </authorList>
    </citation>
    <scope>NUCLEOTIDE SEQUENCE [LARGE SCALE GENOMIC DNA]</scope>
    <source>
        <strain evidence="11 12">PR17</strain>
    </source>
</reference>
<dbReference type="Pfam" id="PF00459">
    <property type="entry name" value="Inositol_P"/>
    <property type="match status" value="1"/>
</dbReference>
<dbReference type="FunFam" id="3.30.540.10:FF:000003">
    <property type="entry name" value="Inositol-1-monophosphatase"/>
    <property type="match status" value="1"/>
</dbReference>
<feature type="binding site" evidence="9">
    <location>
        <position position="89"/>
    </location>
    <ligand>
        <name>Mg(2+)</name>
        <dbReference type="ChEBI" id="CHEBI:18420"/>
        <label>1</label>
        <note>catalytic</note>
    </ligand>
</feature>
<keyword evidence="12" id="KW-1185">Reference proteome</keyword>
<evidence type="ECO:0000256" key="6">
    <source>
        <dbReference type="ARBA" id="ARBA00022723"/>
    </source>
</evidence>
<evidence type="ECO:0000256" key="7">
    <source>
        <dbReference type="ARBA" id="ARBA00022801"/>
    </source>
</evidence>
<feature type="binding site" evidence="9">
    <location>
        <position position="72"/>
    </location>
    <ligand>
        <name>Mg(2+)</name>
        <dbReference type="ChEBI" id="CHEBI:18420"/>
        <label>1</label>
        <note>catalytic</note>
    </ligand>
</feature>